<reference evidence="1" key="1">
    <citation type="submission" date="2022-04" db="EMBL/GenBank/DDBJ databases">
        <title>Carnegiea gigantea Genome sequencing and assembly v2.</title>
        <authorList>
            <person name="Copetti D."/>
            <person name="Sanderson M.J."/>
            <person name="Burquez A."/>
            <person name="Wojciechowski M.F."/>
        </authorList>
    </citation>
    <scope>NUCLEOTIDE SEQUENCE</scope>
    <source>
        <strain evidence="1">SGP5-SGP5p</strain>
        <tissue evidence="1">Aerial part</tissue>
    </source>
</reference>
<organism evidence="1 2">
    <name type="scientific">Carnegiea gigantea</name>
    <dbReference type="NCBI Taxonomy" id="171969"/>
    <lineage>
        <taxon>Eukaryota</taxon>
        <taxon>Viridiplantae</taxon>
        <taxon>Streptophyta</taxon>
        <taxon>Embryophyta</taxon>
        <taxon>Tracheophyta</taxon>
        <taxon>Spermatophyta</taxon>
        <taxon>Magnoliopsida</taxon>
        <taxon>eudicotyledons</taxon>
        <taxon>Gunneridae</taxon>
        <taxon>Pentapetalae</taxon>
        <taxon>Caryophyllales</taxon>
        <taxon>Cactineae</taxon>
        <taxon>Cactaceae</taxon>
        <taxon>Cactoideae</taxon>
        <taxon>Echinocereeae</taxon>
        <taxon>Carnegiea</taxon>
    </lineage>
</organism>
<protein>
    <submittedName>
        <fullName evidence="1">Uncharacterized protein</fullName>
    </submittedName>
</protein>
<proteinExistence type="predicted"/>
<evidence type="ECO:0000313" key="1">
    <source>
        <dbReference type="EMBL" id="KAJ8420347.1"/>
    </source>
</evidence>
<gene>
    <name evidence="1" type="ORF">Cgig2_032085</name>
</gene>
<evidence type="ECO:0000313" key="2">
    <source>
        <dbReference type="Proteomes" id="UP001153076"/>
    </source>
</evidence>
<accession>A0A9Q1JEL8</accession>
<name>A0A9Q1JEL8_9CARY</name>
<sequence>MVQVKKKQLMQTISSYASMVGPNEGTALEFVPANEINGVKCAKLVTEDLEDEVAYWQNAVICCVLRANPPLKHSAKQHTVRDERHGEATQLANSFNRLLDEETYTQSKQGPEKHYLKSKHNFSKTHATQTCYKEKKQAESIMWRSTNLLFHLLNNKARQTRLLMGMSVQEFSQPRSSKGRL</sequence>
<keyword evidence="2" id="KW-1185">Reference proteome</keyword>
<comment type="caution">
    <text evidence="1">The sequence shown here is derived from an EMBL/GenBank/DDBJ whole genome shotgun (WGS) entry which is preliminary data.</text>
</comment>
<dbReference type="Proteomes" id="UP001153076">
    <property type="component" value="Unassembled WGS sequence"/>
</dbReference>
<dbReference type="AlphaFoldDB" id="A0A9Q1JEL8"/>
<dbReference type="EMBL" id="JAKOGI010003532">
    <property type="protein sequence ID" value="KAJ8420347.1"/>
    <property type="molecule type" value="Genomic_DNA"/>
</dbReference>
<dbReference type="OrthoDB" id="425619at2759"/>